<dbReference type="Gene3D" id="3.30.70.120">
    <property type="match status" value="1"/>
</dbReference>
<reference evidence="5" key="1">
    <citation type="submission" date="2018-12" db="EMBL/GenBank/DDBJ databases">
        <title>Novel natural products biosynthetic potential of the class Ktedonobacteria.</title>
        <authorList>
            <person name="Zheng Y."/>
            <person name="Saitou A."/>
            <person name="Wang C.M."/>
            <person name="Toyoda A."/>
            <person name="Minakuchi Y."/>
            <person name="Sekiguchi Y."/>
            <person name="Ueda K."/>
            <person name="Takano H."/>
            <person name="Sakai Y."/>
            <person name="Yokota A."/>
            <person name="Yabe S."/>
        </authorList>
    </citation>
    <scope>NUCLEOTIDE SEQUENCE</scope>
    <source>
        <strain evidence="5">A3-2</strain>
    </source>
</reference>
<dbReference type="InterPro" id="IPR011322">
    <property type="entry name" value="N-reg_PII-like_a/b"/>
</dbReference>
<feature type="domain" description="CBS" evidence="4">
    <location>
        <begin position="392"/>
        <end position="449"/>
    </location>
</feature>
<dbReference type="EMBL" id="AP019377">
    <property type="protein sequence ID" value="BBH92970.1"/>
    <property type="molecule type" value="Genomic_DNA"/>
</dbReference>
<evidence type="ECO:0000256" key="3">
    <source>
        <dbReference type="PROSITE-ProRule" id="PRU00703"/>
    </source>
</evidence>
<dbReference type="InterPro" id="IPR051257">
    <property type="entry name" value="Diverse_CBS-Domain"/>
</dbReference>
<dbReference type="InterPro" id="IPR000644">
    <property type="entry name" value="CBS_dom"/>
</dbReference>
<feature type="domain" description="CBS" evidence="4">
    <location>
        <begin position="123"/>
        <end position="179"/>
    </location>
</feature>
<dbReference type="SUPFAM" id="SSF54631">
    <property type="entry name" value="CBS-domain pair"/>
    <property type="match status" value="2"/>
</dbReference>
<dbReference type="PROSITE" id="PS51371">
    <property type="entry name" value="CBS"/>
    <property type="match status" value="4"/>
</dbReference>
<sequence>MRPGKAQVLTIYLGESDQWQGQPLYVAILQLLRQEGCAGATALRAVAGYGASARLHGEQGLRWSSDATIVIQVIDQPARLGRLLPRLSQMLQGGLITLQETEVLFYTPTPPELPSHRTVRQVMATLLTTVGPETAVAQVVELLLQAPFRALPVVDEQRRLLGIVTTGDLIRSGVLPLRRGLVRLALALDEATAEQIRAPLTEAQQGTRSVAEIMNRHVCTVHPEQSLREAARLMVETGLRRLPVVDRERRLVGMLSRTDLLRAMARGPLGDSDEEGAQARLSSYSSGRVVPAEASVLDYMRREVVAVHEETALAEVLDALLQSPLKRVVVVDDEQHVQGIISDVDVLAGLQEELRPRFLSWLAGLARDRSQRGPGGAFQPQAGRARRARDVMNRNVVTVRAAATVSETVALMMRSGRKVLPVVDDDGRLVGIVGRSDLLRVLLEDGDDAS</sequence>
<dbReference type="InterPro" id="IPR003793">
    <property type="entry name" value="UPF0166"/>
</dbReference>
<dbReference type="PANTHER" id="PTHR43080:SF2">
    <property type="entry name" value="CBS DOMAIN-CONTAINING PROTEIN"/>
    <property type="match status" value="1"/>
</dbReference>
<dbReference type="CDD" id="cd04586">
    <property type="entry name" value="CBS_pair_BON_assoc"/>
    <property type="match status" value="1"/>
</dbReference>
<protein>
    <recommendedName>
        <fullName evidence="4">CBS domain-containing protein</fullName>
    </recommendedName>
</protein>
<dbReference type="Pfam" id="PF00571">
    <property type="entry name" value="CBS"/>
    <property type="match status" value="4"/>
</dbReference>
<dbReference type="AlphaFoldDB" id="A0A455SZ66"/>
<name>A0A455SZ66_9CHLR</name>
<dbReference type="Pfam" id="PF02641">
    <property type="entry name" value="DUF190"/>
    <property type="match status" value="1"/>
</dbReference>
<evidence type="ECO:0000259" key="4">
    <source>
        <dbReference type="PROSITE" id="PS51371"/>
    </source>
</evidence>
<comment type="similarity">
    <text evidence="1">Belongs to the UPF0166 family.</text>
</comment>
<dbReference type="PANTHER" id="PTHR43080">
    <property type="entry name" value="CBS DOMAIN-CONTAINING PROTEIN CBSX3, MITOCHONDRIAL"/>
    <property type="match status" value="1"/>
</dbReference>
<accession>A0A455SZ66</accession>
<proteinExistence type="inferred from homology"/>
<evidence type="ECO:0000313" key="5">
    <source>
        <dbReference type="EMBL" id="BBH92970.1"/>
    </source>
</evidence>
<dbReference type="SMART" id="SM00116">
    <property type="entry name" value="CBS"/>
    <property type="match status" value="4"/>
</dbReference>
<evidence type="ECO:0000256" key="1">
    <source>
        <dbReference type="ARBA" id="ARBA00010554"/>
    </source>
</evidence>
<dbReference type="SUPFAM" id="SSF54913">
    <property type="entry name" value="GlnB-like"/>
    <property type="match status" value="1"/>
</dbReference>
<keyword evidence="2 3" id="KW-0129">CBS domain</keyword>
<feature type="domain" description="CBS" evidence="4">
    <location>
        <begin position="214"/>
        <end position="272"/>
    </location>
</feature>
<evidence type="ECO:0000256" key="2">
    <source>
        <dbReference type="ARBA" id="ARBA00023122"/>
    </source>
</evidence>
<gene>
    <name evidence="5" type="ORF">KTA_11690</name>
</gene>
<dbReference type="Gene3D" id="3.10.580.10">
    <property type="entry name" value="CBS-domain"/>
    <property type="match status" value="2"/>
</dbReference>
<dbReference type="InterPro" id="IPR015867">
    <property type="entry name" value="N-reg_PII/ATP_PRibTrfase_C"/>
</dbReference>
<feature type="domain" description="CBS" evidence="4">
    <location>
        <begin position="300"/>
        <end position="357"/>
    </location>
</feature>
<dbReference type="InterPro" id="IPR046342">
    <property type="entry name" value="CBS_dom_sf"/>
</dbReference>
<organism evidence="5">
    <name type="scientific">Thermogemmatispora argillosa</name>
    <dbReference type="NCBI Taxonomy" id="2045280"/>
    <lineage>
        <taxon>Bacteria</taxon>
        <taxon>Bacillati</taxon>
        <taxon>Chloroflexota</taxon>
        <taxon>Ktedonobacteria</taxon>
        <taxon>Thermogemmatisporales</taxon>
        <taxon>Thermogemmatisporaceae</taxon>
        <taxon>Thermogemmatispora</taxon>
    </lineage>
</organism>